<dbReference type="EMBL" id="HE580273">
    <property type="protein sequence ID" value="CCD25880.2"/>
    <property type="molecule type" value="Genomic_DNA"/>
</dbReference>
<dbReference type="HOGENOM" id="CLU_049349_0_0_1"/>
<dbReference type="STRING" id="1071378.G0WDL9"/>
<dbReference type="AlphaFoldDB" id="G0WDL9"/>
<dbReference type="GeneID" id="11497276"/>
<dbReference type="SUPFAM" id="SSF50978">
    <property type="entry name" value="WD40 repeat-like"/>
    <property type="match status" value="1"/>
</dbReference>
<dbReference type="InterPro" id="IPR006594">
    <property type="entry name" value="LisH"/>
</dbReference>
<keyword evidence="2" id="KW-1185">Reference proteome</keyword>
<dbReference type="OMA" id="YMRLILV"/>
<organism evidence="1 2">
    <name type="scientific">Naumovozyma dairenensis (strain ATCC 10597 / BCRC 20456 / CBS 421 / NBRC 0211 / NRRL Y-12639)</name>
    <name type="common">Saccharomyces dairenensis</name>
    <dbReference type="NCBI Taxonomy" id="1071378"/>
    <lineage>
        <taxon>Eukaryota</taxon>
        <taxon>Fungi</taxon>
        <taxon>Dikarya</taxon>
        <taxon>Ascomycota</taxon>
        <taxon>Saccharomycotina</taxon>
        <taxon>Saccharomycetes</taxon>
        <taxon>Saccharomycetales</taxon>
        <taxon>Saccharomycetaceae</taxon>
        <taxon>Naumovozyma</taxon>
    </lineage>
</organism>
<accession>G0WDL9</accession>
<gene>
    <name evidence="1" type="primary">NDAI0G01040</name>
    <name evidence="1" type="ordered locus">NDAI_0G01040</name>
</gene>
<protein>
    <submittedName>
        <fullName evidence="1">Uncharacterized protein</fullName>
    </submittedName>
</protein>
<proteinExistence type="predicted"/>
<sequence>MKESTSEKYIRTLVAQYLQKKGFKSTLASFLNEANVPLAVTKNENQEQLDDLETIIKERIQFNEHNISDKLKRLTLNDFSTNNNNTSEYSSHFSSWDYKKIFVEQSHVECSGIPLSVGFDAPNDEDIVVSTSAKEVNIYGNKSGDLLGSLKPISGIAKLCGSIGNYYYTASMDGSLNIYGDDLNLLVNRCSKIHGRMITNVKFWYNGNEKCWFIISTGLDHILKLTKMKISPDCAVTFEELASTGVQACTGLELHPNGDNMPSILVCKADFTKVTCYEIMNDHQFTISYNIALNNTEFSSHSFSVRAMTIIEHSNPILSSYDNDTDFLIVLTSHIPYMRVIVAELPKRENIKDELSEKDPIIPTYWDKIRRNIATEIFQDNYSQPVVTVLDQCKGIIIGADKGIYGLDVNTGDSWKLDMPNFVNDERVKCLSSNRGGSAFAAGLANKSVHQWSVL</sequence>
<dbReference type="RefSeq" id="XP_003671123.2">
    <property type="nucleotide sequence ID" value="XM_003671075.2"/>
</dbReference>
<dbReference type="OrthoDB" id="1932312at2759"/>
<dbReference type="InterPro" id="IPR036322">
    <property type="entry name" value="WD40_repeat_dom_sf"/>
</dbReference>
<dbReference type="PROSITE" id="PS50896">
    <property type="entry name" value="LISH"/>
    <property type="match status" value="1"/>
</dbReference>
<reference evidence="1 2" key="1">
    <citation type="journal article" date="2011" name="Proc. Natl. Acad. Sci. U.S.A.">
        <title>Evolutionary erosion of yeast sex chromosomes by mating-type switching accidents.</title>
        <authorList>
            <person name="Gordon J.L."/>
            <person name="Armisen D."/>
            <person name="Proux-Wera E."/>
            <person name="Oheigeartaigh S.S."/>
            <person name="Byrne K.P."/>
            <person name="Wolfe K.H."/>
        </authorList>
    </citation>
    <scope>NUCLEOTIDE SEQUENCE [LARGE SCALE GENOMIC DNA]</scope>
    <source>
        <strain evidence="2">ATCC 10597 / BCRC 20456 / CBS 421 / NBRC 0211 / NRRL Y-12639</strain>
    </source>
</reference>
<evidence type="ECO:0000313" key="1">
    <source>
        <dbReference type="EMBL" id="CCD25880.2"/>
    </source>
</evidence>
<dbReference type="KEGG" id="ndi:NDAI_0G01040"/>
<name>G0WDL9_NAUDC</name>
<evidence type="ECO:0000313" key="2">
    <source>
        <dbReference type="Proteomes" id="UP000000689"/>
    </source>
</evidence>
<dbReference type="eggNOG" id="ENOG502RZPK">
    <property type="taxonomic scope" value="Eukaryota"/>
</dbReference>
<dbReference type="Proteomes" id="UP000000689">
    <property type="component" value="Chromosome 7"/>
</dbReference>